<dbReference type="InterPro" id="IPR051212">
    <property type="entry name" value="Type-I_RE_S_subunit"/>
</dbReference>
<evidence type="ECO:0000313" key="6">
    <source>
        <dbReference type="EMBL" id="MFA1540404.1"/>
    </source>
</evidence>
<name>A0ABV4QB48_9ACTN</name>
<sequence>MTLVPGVGHIPETWDTQRAKWLMNRERRSTNTTDQVVTAFRDGRVTLRANRRLDGFTEAVQEIGYQGIRNGDLVVHSMDGFAGAIGVSDSDGKASPVVHAYTPKPRTDLRYYAYILRQMALNGRITSLAKGIRERSTAFDAPTLANLVLPLPPLEEQRRIADFLDAETVRIGKAVETMRRQENLLAERRHHILDLSLEQTQDAPRFRLGYATTLVTSGSRGWGTYATDSGALFFRSANLHSDSIQPKLSSVTYVSLPKEAIVEATRSRIQIGDVLIGITGANAGWVALANNDVADGYVSQHVCLTRPETHKIDSEWLAFLIASPSTQRGLMESQYGGTKTQLSLPDIRNIQVPSISLNRQREVAREIKRQVRLVDRQRRLRRRQTELLGERREALITAAVTGQFDVSTASGRGVTE</sequence>
<comment type="similarity">
    <text evidence="1">Belongs to the type-I restriction system S methylase family.</text>
</comment>
<keyword evidence="6" id="KW-0540">Nuclease</keyword>
<reference evidence="6 7" key="1">
    <citation type="submission" date="2023-11" db="EMBL/GenBank/DDBJ databases">
        <title>Actinomadura monticuli sp. nov., isolated from volcanic ash.</title>
        <authorList>
            <person name="Lee S.D."/>
            <person name="Yang H."/>
            <person name="Kim I.S."/>
        </authorList>
    </citation>
    <scope>NUCLEOTIDE SEQUENCE [LARGE SCALE GENOMIC DNA]</scope>
    <source>
        <strain evidence="6 7">DLS-62</strain>
    </source>
</reference>
<keyword evidence="6" id="KW-0378">Hydrolase</keyword>
<evidence type="ECO:0000256" key="2">
    <source>
        <dbReference type="ARBA" id="ARBA00022747"/>
    </source>
</evidence>
<dbReference type="InterPro" id="IPR000055">
    <property type="entry name" value="Restrct_endonuc_typeI_TRD"/>
</dbReference>
<dbReference type="EC" id="3.1.21.-" evidence="6"/>
<dbReference type="InterPro" id="IPR044946">
    <property type="entry name" value="Restrct_endonuc_typeI_TRD_sf"/>
</dbReference>
<comment type="subunit">
    <text evidence="4">The methyltransferase is composed of M and S polypeptides.</text>
</comment>
<dbReference type="SUPFAM" id="SSF116734">
    <property type="entry name" value="DNA methylase specificity domain"/>
    <property type="match status" value="2"/>
</dbReference>
<comment type="caution">
    <text evidence="6">The sequence shown here is derived from an EMBL/GenBank/DDBJ whole genome shotgun (WGS) entry which is preliminary data.</text>
</comment>
<evidence type="ECO:0000256" key="3">
    <source>
        <dbReference type="ARBA" id="ARBA00023125"/>
    </source>
</evidence>
<evidence type="ECO:0000259" key="5">
    <source>
        <dbReference type="Pfam" id="PF01420"/>
    </source>
</evidence>
<keyword evidence="3" id="KW-0238">DNA-binding</keyword>
<proteinExistence type="inferred from homology"/>
<evidence type="ECO:0000256" key="4">
    <source>
        <dbReference type="ARBA" id="ARBA00038652"/>
    </source>
</evidence>
<dbReference type="GO" id="GO:0016787">
    <property type="term" value="F:hydrolase activity"/>
    <property type="evidence" value="ECO:0007669"/>
    <property type="project" value="UniProtKB-KW"/>
</dbReference>
<gene>
    <name evidence="6" type="ORF">SM611_15860</name>
</gene>
<keyword evidence="7" id="KW-1185">Reference proteome</keyword>
<feature type="domain" description="Type I restriction modification DNA specificity" evidence="5">
    <location>
        <begin position="266"/>
        <end position="368"/>
    </location>
</feature>
<dbReference type="Gene3D" id="3.90.220.20">
    <property type="entry name" value="DNA methylase specificity domains"/>
    <property type="match status" value="2"/>
</dbReference>
<evidence type="ECO:0000313" key="7">
    <source>
        <dbReference type="Proteomes" id="UP001569963"/>
    </source>
</evidence>
<protein>
    <submittedName>
        <fullName evidence="6">Restriction endonuclease subunit S</fullName>
        <ecNumber evidence="6">3.1.21.-</ecNumber>
    </submittedName>
</protein>
<dbReference type="PANTHER" id="PTHR43140">
    <property type="entry name" value="TYPE-1 RESTRICTION ENZYME ECOKI SPECIFICITY PROTEIN"/>
    <property type="match status" value="1"/>
</dbReference>
<dbReference type="EMBL" id="JAXCEI010000006">
    <property type="protein sequence ID" value="MFA1540404.1"/>
    <property type="molecule type" value="Genomic_DNA"/>
</dbReference>
<keyword evidence="2" id="KW-0680">Restriction system</keyword>
<dbReference type="Pfam" id="PF01420">
    <property type="entry name" value="Methylase_S"/>
    <property type="match status" value="2"/>
</dbReference>
<evidence type="ECO:0000256" key="1">
    <source>
        <dbReference type="ARBA" id="ARBA00010923"/>
    </source>
</evidence>
<dbReference type="Proteomes" id="UP001569963">
    <property type="component" value="Unassembled WGS sequence"/>
</dbReference>
<feature type="domain" description="Type I restriction modification DNA specificity" evidence="5">
    <location>
        <begin position="74"/>
        <end position="166"/>
    </location>
</feature>
<dbReference type="PANTHER" id="PTHR43140:SF1">
    <property type="entry name" value="TYPE I RESTRICTION ENZYME ECOKI SPECIFICITY SUBUNIT"/>
    <property type="match status" value="1"/>
</dbReference>
<dbReference type="RefSeq" id="WP_371950309.1">
    <property type="nucleotide sequence ID" value="NZ_JAXCEI010000006.1"/>
</dbReference>
<dbReference type="GO" id="GO:0004519">
    <property type="term" value="F:endonuclease activity"/>
    <property type="evidence" value="ECO:0007669"/>
    <property type="project" value="UniProtKB-KW"/>
</dbReference>
<keyword evidence="6" id="KW-0255">Endonuclease</keyword>
<accession>A0ABV4QB48</accession>
<organism evidence="6 7">
    <name type="scientific">Actinomadura monticuli</name>
    <dbReference type="NCBI Taxonomy" id="3097367"/>
    <lineage>
        <taxon>Bacteria</taxon>
        <taxon>Bacillati</taxon>
        <taxon>Actinomycetota</taxon>
        <taxon>Actinomycetes</taxon>
        <taxon>Streptosporangiales</taxon>
        <taxon>Thermomonosporaceae</taxon>
        <taxon>Actinomadura</taxon>
    </lineage>
</organism>